<feature type="compositionally biased region" description="Basic residues" evidence="10">
    <location>
        <begin position="1"/>
        <end position="12"/>
    </location>
</feature>
<evidence type="ECO:0000256" key="8">
    <source>
        <dbReference type="ARBA" id="ARBA00023136"/>
    </source>
</evidence>
<dbReference type="Proteomes" id="UP001216674">
    <property type="component" value="Unassembled WGS sequence"/>
</dbReference>
<accession>A0ABT6B3C5</accession>
<comment type="caution">
    <text evidence="12">The sequence shown here is derived from an EMBL/GenBank/DDBJ whole genome shotgun (WGS) entry which is preliminary data.</text>
</comment>
<gene>
    <name evidence="12" type="primary">gspI</name>
    <name evidence="12" type="ORF">P3W85_41500</name>
</gene>
<dbReference type="PANTHER" id="PTHR38779">
    <property type="entry name" value="TYPE II SECRETION SYSTEM PROTEIN I-RELATED"/>
    <property type="match status" value="1"/>
</dbReference>
<dbReference type="InterPro" id="IPR010052">
    <property type="entry name" value="T2SS_protein-GspI"/>
</dbReference>
<feature type="domain" description="Type II secretion system protein GspI C-terminal" evidence="11">
    <location>
        <begin position="59"/>
        <end position="138"/>
    </location>
</feature>
<organism evidence="12 13">
    <name type="scientific">Cupriavidus basilensis</name>
    <dbReference type="NCBI Taxonomy" id="68895"/>
    <lineage>
        <taxon>Bacteria</taxon>
        <taxon>Pseudomonadati</taxon>
        <taxon>Pseudomonadota</taxon>
        <taxon>Betaproteobacteria</taxon>
        <taxon>Burkholderiales</taxon>
        <taxon>Burkholderiaceae</taxon>
        <taxon>Cupriavidus</taxon>
    </lineage>
</organism>
<keyword evidence="3" id="KW-1003">Cell membrane</keyword>
<evidence type="ECO:0000256" key="3">
    <source>
        <dbReference type="ARBA" id="ARBA00022475"/>
    </source>
</evidence>
<evidence type="ECO:0000256" key="1">
    <source>
        <dbReference type="ARBA" id="ARBA00004377"/>
    </source>
</evidence>
<evidence type="ECO:0000256" key="6">
    <source>
        <dbReference type="ARBA" id="ARBA00022692"/>
    </source>
</evidence>
<dbReference type="PANTHER" id="PTHR38779:SF2">
    <property type="entry name" value="TYPE II SECRETION SYSTEM PROTEIN I-RELATED"/>
    <property type="match status" value="1"/>
</dbReference>
<comment type="function">
    <text evidence="9">Component of the type II secretion system required for the energy-dependent secretion of extracellular factors such as proteases and toxins from the periplasm.</text>
</comment>
<dbReference type="SUPFAM" id="SSF54523">
    <property type="entry name" value="Pili subunits"/>
    <property type="match status" value="2"/>
</dbReference>
<name>A0ABT6B3C5_9BURK</name>
<feature type="region of interest" description="Disordered" evidence="10">
    <location>
        <begin position="1"/>
        <end position="21"/>
    </location>
</feature>
<keyword evidence="7" id="KW-1133">Transmembrane helix</keyword>
<dbReference type="Gene3D" id="3.30.1300.30">
    <property type="entry name" value="GSPII I/J protein-like"/>
    <property type="match status" value="1"/>
</dbReference>
<evidence type="ECO:0000256" key="7">
    <source>
        <dbReference type="ARBA" id="ARBA00022989"/>
    </source>
</evidence>
<evidence type="ECO:0000256" key="5">
    <source>
        <dbReference type="ARBA" id="ARBA00022519"/>
    </source>
</evidence>
<keyword evidence="4 9" id="KW-0488">Methylation</keyword>
<dbReference type="PROSITE" id="PS00409">
    <property type="entry name" value="PROKAR_NTER_METHYL"/>
    <property type="match status" value="1"/>
</dbReference>
<dbReference type="Pfam" id="PF02501">
    <property type="entry name" value="T2SSI"/>
    <property type="match status" value="1"/>
</dbReference>
<keyword evidence="13" id="KW-1185">Reference proteome</keyword>
<proteinExistence type="inferred from homology"/>
<dbReference type="RefSeq" id="WP_017224927.1">
    <property type="nucleotide sequence ID" value="NZ_JARJLM010000676.1"/>
</dbReference>
<evidence type="ECO:0000313" key="13">
    <source>
        <dbReference type="Proteomes" id="UP001216674"/>
    </source>
</evidence>
<dbReference type="InterPro" id="IPR003413">
    <property type="entry name" value="T2SS_GspI_C"/>
</dbReference>
<evidence type="ECO:0000256" key="4">
    <source>
        <dbReference type="ARBA" id="ARBA00022481"/>
    </source>
</evidence>
<evidence type="ECO:0000256" key="10">
    <source>
        <dbReference type="SAM" id="MobiDB-lite"/>
    </source>
</evidence>
<reference evidence="12 13" key="1">
    <citation type="submission" date="2023-03" db="EMBL/GenBank/DDBJ databases">
        <title>Draft assemblies of triclosan tolerant bacteria isolated from returned activated sludge.</title>
        <authorList>
            <person name="Van Hamelsveld S."/>
        </authorList>
    </citation>
    <scope>NUCLEOTIDE SEQUENCE [LARGE SCALE GENOMIC DNA]</scope>
    <source>
        <strain evidence="12 13">GW210010_S58</strain>
    </source>
</reference>
<dbReference type="InterPro" id="IPR045584">
    <property type="entry name" value="Pilin-like"/>
</dbReference>
<keyword evidence="8" id="KW-0472">Membrane</keyword>
<evidence type="ECO:0000259" key="11">
    <source>
        <dbReference type="Pfam" id="PF02501"/>
    </source>
</evidence>
<comment type="subunit">
    <text evidence="9">Type II secretion is composed of four main components: the outer membrane complex, the inner membrane complex, the cytoplasmic secretion ATPase and the periplasm-spanning pseudopilus.</text>
</comment>
<dbReference type="NCBIfam" id="TIGR02532">
    <property type="entry name" value="IV_pilin_GFxxxE"/>
    <property type="match status" value="1"/>
</dbReference>
<comment type="similarity">
    <text evidence="2 9">Belongs to the GSP I family.</text>
</comment>
<comment type="PTM">
    <text evidence="9">Cleaved by prepilin peptidase.</text>
</comment>
<dbReference type="NCBIfam" id="TIGR01707">
    <property type="entry name" value="gspI"/>
    <property type="match status" value="1"/>
</dbReference>
<dbReference type="EMBL" id="JARJLM010000676">
    <property type="protein sequence ID" value="MDF3839370.1"/>
    <property type="molecule type" value="Genomic_DNA"/>
</dbReference>
<keyword evidence="5 9" id="KW-0997">Cell inner membrane</keyword>
<evidence type="ECO:0000256" key="2">
    <source>
        <dbReference type="ARBA" id="ARBA00008358"/>
    </source>
</evidence>
<protein>
    <recommendedName>
        <fullName evidence="9">Type II secretion system protein I</fullName>
        <shortName evidence="9">T2SS minor pseudopilin I</shortName>
    </recommendedName>
</protein>
<dbReference type="Pfam" id="PF07963">
    <property type="entry name" value="N_methyl"/>
    <property type="match status" value="1"/>
</dbReference>
<sequence>MRLHLPLRRRSPRAPSPSPRQAARGFTLIEVLVALTILAVALTAAMRAMGSMIEAGSALQTRMLAEWSAENHLSTLRLSKTWPEPGTRGYACPQGGIELYCEESVSSTPNPSFRRVEIAVYPSGADKSVRLAWLVTIVPNETRNLL</sequence>
<keyword evidence="6" id="KW-0812">Transmembrane</keyword>
<evidence type="ECO:0000313" key="12">
    <source>
        <dbReference type="EMBL" id="MDF3839370.1"/>
    </source>
</evidence>
<evidence type="ECO:0000256" key="9">
    <source>
        <dbReference type="RuleBase" id="RU368030"/>
    </source>
</evidence>
<dbReference type="InterPro" id="IPR012902">
    <property type="entry name" value="N_methyl_site"/>
</dbReference>
<comment type="subcellular location">
    <subcellularLocation>
        <location evidence="1 9">Cell inner membrane</location>
        <topology evidence="1 9">Single-pass membrane protein</topology>
    </subcellularLocation>
</comment>